<evidence type="ECO:0000313" key="10">
    <source>
        <dbReference type="EMBL" id="CCF21418.1"/>
    </source>
</evidence>
<dbReference type="Gene3D" id="3.30.70.20">
    <property type="match status" value="2"/>
</dbReference>
<dbReference type="PANTHER" id="PTHR43687">
    <property type="entry name" value="ADENYLYLSULFATE REDUCTASE, BETA SUBUNIT"/>
    <property type="match status" value="1"/>
</dbReference>
<feature type="domain" description="4Fe-4S ferredoxin-type" evidence="9">
    <location>
        <begin position="181"/>
        <end position="210"/>
    </location>
</feature>
<evidence type="ECO:0000256" key="8">
    <source>
        <dbReference type="SAM" id="Phobius"/>
    </source>
</evidence>
<feature type="domain" description="4Fe-4S ferredoxin-type" evidence="9">
    <location>
        <begin position="246"/>
        <end position="279"/>
    </location>
</feature>
<organism evidence="10 11">
    <name type="scientific">Pseudorhizobium banfieldiae</name>
    <dbReference type="NCBI Taxonomy" id="1125847"/>
    <lineage>
        <taxon>Bacteria</taxon>
        <taxon>Pseudomonadati</taxon>
        <taxon>Pseudomonadota</taxon>
        <taxon>Alphaproteobacteria</taxon>
        <taxon>Hyphomicrobiales</taxon>
        <taxon>Rhizobiaceae</taxon>
        <taxon>Rhizobium/Agrobacterium group</taxon>
        <taxon>Pseudorhizobium</taxon>
    </lineage>
</organism>
<keyword evidence="6" id="KW-0408">Iron</keyword>
<dbReference type="InterPro" id="IPR004496">
    <property type="entry name" value="NapF"/>
</dbReference>
<keyword evidence="5" id="KW-0249">Electron transport</keyword>
<evidence type="ECO:0000256" key="7">
    <source>
        <dbReference type="ARBA" id="ARBA00023014"/>
    </source>
</evidence>
<evidence type="ECO:0000313" key="11">
    <source>
        <dbReference type="Proteomes" id="UP000010792"/>
    </source>
</evidence>
<evidence type="ECO:0000256" key="4">
    <source>
        <dbReference type="ARBA" id="ARBA00022737"/>
    </source>
</evidence>
<dbReference type="Pfam" id="PF13187">
    <property type="entry name" value="Fer4_9"/>
    <property type="match status" value="1"/>
</dbReference>
<dbReference type="CDD" id="cd10564">
    <property type="entry name" value="NapF_like"/>
    <property type="match status" value="1"/>
</dbReference>
<dbReference type="AlphaFoldDB" id="L0NJY9"/>
<dbReference type="EMBL" id="FO082820">
    <property type="protein sequence ID" value="CCF21418.1"/>
    <property type="molecule type" value="Genomic_DNA"/>
</dbReference>
<keyword evidence="1" id="KW-0813">Transport</keyword>
<keyword evidence="3" id="KW-0479">Metal-binding</keyword>
<feature type="transmembrane region" description="Helical" evidence="8">
    <location>
        <begin position="6"/>
        <end position="26"/>
    </location>
</feature>
<keyword evidence="7" id="KW-0411">Iron-sulfur</keyword>
<keyword evidence="4" id="KW-0677">Repeat</keyword>
<keyword evidence="8" id="KW-0812">Transmembrane</keyword>
<dbReference type="STRING" id="1125847.NT26_3696"/>
<evidence type="ECO:0000256" key="1">
    <source>
        <dbReference type="ARBA" id="ARBA00022448"/>
    </source>
</evidence>
<reference evidence="10 11" key="1">
    <citation type="journal article" date="2013" name="Genome Biol. Evol.">
        <title>Life in an arsenic-containing gold mine: genome and physiology of the autotrophic arsenite-oxidizing bacterium rhizobium sp. NT-26.</title>
        <authorList>
            <person name="Andres J."/>
            <person name="Arsene-Ploetze F."/>
            <person name="Barbe V."/>
            <person name="Brochier-Armanet C."/>
            <person name="Cleiss-Arnold J."/>
            <person name="Coppee J.Y."/>
            <person name="Dillies M.A."/>
            <person name="Geist"/>
            <person name="L"/>
            <person name="Joublin A."/>
            <person name="Koechler S."/>
            <person name="Lassalle F."/>
            <person name="Marchal M."/>
            <person name="Medigue C."/>
            <person name="Muller D."/>
            <person name="Nesme X."/>
            <person name="Plewniak F."/>
            <person name="Proux C."/>
            <person name="Ramirez-Bahena M.H."/>
            <person name="Schenowitz C."/>
            <person name="Sismeiro O."/>
            <person name="Vallenet D."/>
            <person name="Santini J.M."/>
            <person name="Bertin P.N."/>
        </authorList>
    </citation>
    <scope>NUCLEOTIDE SEQUENCE [LARGE SCALE GENOMIC DNA]</scope>
    <source>
        <strain evidence="10 11">NT-26</strain>
    </source>
</reference>
<feature type="domain" description="4Fe-4S ferredoxin-type" evidence="9">
    <location>
        <begin position="212"/>
        <end position="242"/>
    </location>
</feature>
<keyword evidence="2" id="KW-0004">4Fe-4S</keyword>
<dbReference type="Proteomes" id="UP000010792">
    <property type="component" value="Chromosome"/>
</dbReference>
<keyword evidence="11" id="KW-1185">Reference proteome</keyword>
<name>L0NJY9_9HYPH</name>
<protein>
    <submittedName>
        <fullName evidence="10">Periplasmic nitrate reductase, ferredoxin-like protein (Modular protein)</fullName>
    </submittedName>
</protein>
<feature type="domain" description="4Fe-4S ferredoxin-type" evidence="9">
    <location>
        <begin position="284"/>
        <end position="313"/>
    </location>
</feature>
<evidence type="ECO:0000256" key="5">
    <source>
        <dbReference type="ARBA" id="ARBA00022982"/>
    </source>
</evidence>
<dbReference type="InterPro" id="IPR050572">
    <property type="entry name" value="Fe-S_Ferredoxin"/>
</dbReference>
<dbReference type="KEGG" id="rht:NT26_3696"/>
<dbReference type="InterPro" id="IPR017896">
    <property type="entry name" value="4Fe4S_Fe-S-bd"/>
</dbReference>
<dbReference type="GO" id="GO:0051539">
    <property type="term" value="F:4 iron, 4 sulfur cluster binding"/>
    <property type="evidence" value="ECO:0007669"/>
    <property type="project" value="UniProtKB-KW"/>
</dbReference>
<gene>
    <name evidence="10" type="ORF">NT26_3696</name>
</gene>
<dbReference type="SUPFAM" id="SSF54862">
    <property type="entry name" value="4Fe-4S ferredoxins"/>
    <property type="match status" value="1"/>
</dbReference>
<dbReference type="InterPro" id="IPR017900">
    <property type="entry name" value="4Fe4S_Fe_S_CS"/>
</dbReference>
<dbReference type="PANTHER" id="PTHR43687:SF6">
    <property type="entry name" value="L-ASPARTATE SEMIALDEHYDE SULFURTRANSFERASE IRON-SULFUR SUBUNIT"/>
    <property type="match status" value="1"/>
</dbReference>
<dbReference type="PROSITE" id="PS51379">
    <property type="entry name" value="4FE4S_FER_2"/>
    <property type="match status" value="4"/>
</dbReference>
<dbReference type="GO" id="GO:0046872">
    <property type="term" value="F:metal ion binding"/>
    <property type="evidence" value="ECO:0007669"/>
    <property type="project" value="UniProtKB-KW"/>
</dbReference>
<accession>L0NJY9</accession>
<keyword evidence="8" id="KW-1133">Transmembrane helix</keyword>
<evidence type="ECO:0000256" key="6">
    <source>
        <dbReference type="ARBA" id="ARBA00023004"/>
    </source>
</evidence>
<dbReference type="PROSITE" id="PS00198">
    <property type="entry name" value="4FE4S_FER_1"/>
    <property type="match status" value="1"/>
</dbReference>
<proteinExistence type="predicted"/>
<evidence type="ECO:0000256" key="3">
    <source>
        <dbReference type="ARBA" id="ARBA00022723"/>
    </source>
</evidence>
<dbReference type="Pfam" id="PF12838">
    <property type="entry name" value="Fer4_7"/>
    <property type="match status" value="1"/>
</dbReference>
<evidence type="ECO:0000256" key="2">
    <source>
        <dbReference type="ARBA" id="ARBA00022485"/>
    </source>
</evidence>
<evidence type="ECO:0000259" key="9">
    <source>
        <dbReference type="PROSITE" id="PS51379"/>
    </source>
</evidence>
<keyword evidence="8" id="KW-0472">Membrane</keyword>
<sequence length="319" mass="34193">MRSSAATSAARSSAFLVMVLAIFFAIKQRNLVRHTFHEVALPQTNSAGRTILAGSYESGLGAASVKIEGVDFNVSRSILDMSRMGIRRSGWLTTRSTIRRRRRQSHDADLRSRPFSFSHSGSGRSLPLAWSVVTVSWFGCIRSLRGHLGLRAIEAGMGAPLSRRDFLRGRGPTKGKVVPPGFLGTRPDVCSSCSLCLERCPSGIVVLDHGLPALDFTRGECTFCGECRTHCPQSENLFAGPVLLSHVVEIDGGCLAMNGVDCQACRDHCPTDAIRFRPRLGGPFLPEINEDACSGCGACIGVCPVAAVAVKAAKEFADA</sequence>